<keyword evidence="1" id="KW-0805">Transcription regulation</keyword>
<organism evidence="6 7">
    <name type="scientific">Roseivirga spongicola</name>
    <dbReference type="NCBI Taxonomy" id="333140"/>
    <lineage>
        <taxon>Bacteria</taxon>
        <taxon>Pseudomonadati</taxon>
        <taxon>Bacteroidota</taxon>
        <taxon>Cytophagia</taxon>
        <taxon>Cytophagales</taxon>
        <taxon>Roseivirgaceae</taxon>
        <taxon>Roseivirga</taxon>
    </lineage>
</organism>
<feature type="domain" description="HTH tetR-type" evidence="5">
    <location>
        <begin position="5"/>
        <end position="65"/>
    </location>
</feature>
<keyword evidence="7" id="KW-1185">Reference proteome</keyword>
<dbReference type="OrthoDB" id="9789566at2"/>
<dbReference type="PANTHER" id="PTHR47506">
    <property type="entry name" value="TRANSCRIPTIONAL REGULATORY PROTEIN"/>
    <property type="match status" value="1"/>
</dbReference>
<dbReference type="PROSITE" id="PS50977">
    <property type="entry name" value="HTH_TETR_2"/>
    <property type="match status" value="1"/>
</dbReference>
<accession>A0A150X1J9</accession>
<evidence type="ECO:0000256" key="2">
    <source>
        <dbReference type="ARBA" id="ARBA00023125"/>
    </source>
</evidence>
<protein>
    <submittedName>
        <fullName evidence="6">TetR family transcriptional regulator</fullName>
    </submittedName>
</protein>
<dbReference type="EMBL" id="LRPC01000029">
    <property type="protein sequence ID" value="KYG72601.1"/>
    <property type="molecule type" value="Genomic_DNA"/>
</dbReference>
<dbReference type="InterPro" id="IPR001647">
    <property type="entry name" value="HTH_TetR"/>
</dbReference>
<evidence type="ECO:0000256" key="3">
    <source>
        <dbReference type="ARBA" id="ARBA00023163"/>
    </source>
</evidence>
<dbReference type="InterPro" id="IPR036271">
    <property type="entry name" value="Tet_transcr_reg_TetR-rel_C_sf"/>
</dbReference>
<dbReference type="InterPro" id="IPR009057">
    <property type="entry name" value="Homeodomain-like_sf"/>
</dbReference>
<evidence type="ECO:0000259" key="5">
    <source>
        <dbReference type="PROSITE" id="PS50977"/>
    </source>
</evidence>
<proteinExistence type="predicted"/>
<name>A0A150X1J9_9BACT</name>
<dbReference type="STRING" id="333140.AWW68_16995"/>
<dbReference type="Pfam" id="PF00440">
    <property type="entry name" value="TetR_N"/>
    <property type="match status" value="1"/>
</dbReference>
<gene>
    <name evidence="6" type="ORF">AWW68_16995</name>
</gene>
<dbReference type="Proteomes" id="UP000075606">
    <property type="component" value="Unassembled WGS sequence"/>
</dbReference>
<dbReference type="AlphaFoldDB" id="A0A150X1J9"/>
<sequence>MRPPKVLEEDVLESLTKVFREKGYEGASLSDLAEATNLKKASLYHRFPKGKQAMAEAVLQNVNKWVQENIFSVLQNEILTPEERLKNALSQISVLYSAGEETCIFRALSMRVGLELFEEQINSGMQLWIINFKEIGIELNFEEDEALDLALQTLIEIQGALVVSRTMRDKNIFSQTLQKIETRYLHRFL</sequence>
<dbReference type="GO" id="GO:0003677">
    <property type="term" value="F:DNA binding"/>
    <property type="evidence" value="ECO:0007669"/>
    <property type="project" value="UniProtKB-UniRule"/>
</dbReference>
<evidence type="ECO:0000313" key="7">
    <source>
        <dbReference type="Proteomes" id="UP000075606"/>
    </source>
</evidence>
<evidence type="ECO:0000313" key="6">
    <source>
        <dbReference type="EMBL" id="KYG72601.1"/>
    </source>
</evidence>
<feature type="DNA-binding region" description="H-T-H motif" evidence="4">
    <location>
        <begin position="28"/>
        <end position="47"/>
    </location>
</feature>
<comment type="caution">
    <text evidence="6">The sequence shown here is derived from an EMBL/GenBank/DDBJ whole genome shotgun (WGS) entry which is preliminary data.</text>
</comment>
<reference evidence="6 7" key="1">
    <citation type="submission" date="2016-01" db="EMBL/GenBank/DDBJ databases">
        <title>Genome sequencing of Roseivirga spongicola UST030701-084.</title>
        <authorList>
            <person name="Selvaratnam C."/>
            <person name="Thevarajoo S."/>
            <person name="Goh K.M."/>
            <person name="Ee R."/>
            <person name="Chan K.-G."/>
            <person name="Chong C.S."/>
        </authorList>
    </citation>
    <scope>NUCLEOTIDE SEQUENCE [LARGE SCALE GENOMIC DNA]</scope>
    <source>
        <strain evidence="6 7">UST030701-084</strain>
    </source>
</reference>
<keyword evidence="3" id="KW-0804">Transcription</keyword>
<evidence type="ECO:0000256" key="4">
    <source>
        <dbReference type="PROSITE-ProRule" id="PRU00335"/>
    </source>
</evidence>
<dbReference type="PANTHER" id="PTHR47506:SF7">
    <property type="entry name" value="TRANSCRIPTIONAL REGULATORY PROTEIN"/>
    <property type="match status" value="1"/>
</dbReference>
<dbReference type="Gene3D" id="1.10.357.10">
    <property type="entry name" value="Tetracycline Repressor, domain 2"/>
    <property type="match status" value="1"/>
</dbReference>
<dbReference type="SUPFAM" id="SSF46689">
    <property type="entry name" value="Homeodomain-like"/>
    <property type="match status" value="1"/>
</dbReference>
<keyword evidence="2 4" id="KW-0238">DNA-binding</keyword>
<evidence type="ECO:0000256" key="1">
    <source>
        <dbReference type="ARBA" id="ARBA00023015"/>
    </source>
</evidence>
<dbReference type="SUPFAM" id="SSF48498">
    <property type="entry name" value="Tetracyclin repressor-like, C-terminal domain"/>
    <property type="match status" value="1"/>
</dbReference>